<dbReference type="PANTHER" id="PTHR43784">
    <property type="entry name" value="GDSL-LIKE LIPASE/ACYLHYDROLASE, PUTATIVE (AFU_ORTHOLOGUE AFUA_2G00820)-RELATED"/>
    <property type="match status" value="1"/>
</dbReference>
<accession>A0ABU4T548</accession>
<comment type="caution">
    <text evidence="2">The sequence shown here is derived from an EMBL/GenBank/DDBJ whole genome shotgun (WGS) entry which is preliminary data.</text>
</comment>
<keyword evidence="1" id="KW-0732">Signal</keyword>
<sequence length="75" mass="8339">MRTLRTLSLTVLVAALLTPTAEADRPAWFTSWAQSQQHLAPVTLHNQSMRMITHLSQGGTAVRIRVQNTFGKQPV</sequence>
<dbReference type="EMBL" id="JAXAVW010000019">
    <property type="protein sequence ID" value="MDX8033253.1"/>
    <property type="molecule type" value="Genomic_DNA"/>
</dbReference>
<dbReference type="InterPro" id="IPR053140">
    <property type="entry name" value="GDSL_Rv0518-like"/>
</dbReference>
<dbReference type="RefSeq" id="WP_319968277.1">
    <property type="nucleotide sequence ID" value="NZ_JAXAVW010000019.1"/>
</dbReference>
<dbReference type="PANTHER" id="PTHR43784:SF2">
    <property type="entry name" value="GDSL-LIKE LIPASE_ACYLHYDROLASE, PUTATIVE (AFU_ORTHOLOGUE AFUA_2G00820)-RELATED"/>
    <property type="match status" value="1"/>
</dbReference>
<feature type="signal peptide" evidence="1">
    <location>
        <begin position="1"/>
        <end position="23"/>
    </location>
</feature>
<dbReference type="Proteomes" id="UP001285521">
    <property type="component" value="Unassembled WGS sequence"/>
</dbReference>
<proteinExistence type="predicted"/>
<reference evidence="2 3" key="1">
    <citation type="submission" date="2023-11" db="EMBL/GenBank/DDBJ databases">
        <title>Lentzea sokolovensis, sp. nov., Lentzea kristufkii, sp. nov., and Lentzea miocenensis, sp. nov., rare actinobacteria from Sokolov Coal Basin, Miocene lacustrine sediment, Czech Republic.</title>
        <authorList>
            <person name="Lara A."/>
            <person name="Kotroba L."/>
            <person name="Nouioui I."/>
            <person name="Neumann-Schaal M."/>
            <person name="Mast Y."/>
            <person name="Chronakova A."/>
        </authorList>
    </citation>
    <scope>NUCLEOTIDE SEQUENCE [LARGE SCALE GENOMIC DNA]</scope>
    <source>
        <strain evidence="2 3">BCCO 10_0856</strain>
    </source>
</reference>
<feature type="chain" id="PRO_5047534246" evidence="1">
    <location>
        <begin position="24"/>
        <end position="75"/>
    </location>
</feature>
<name>A0ABU4T548_9PSEU</name>
<gene>
    <name evidence="2" type="ORF">SK803_23800</name>
</gene>
<evidence type="ECO:0000256" key="1">
    <source>
        <dbReference type="SAM" id="SignalP"/>
    </source>
</evidence>
<organism evidence="2 3">
    <name type="scientific">Lentzea miocenica</name>
    <dbReference type="NCBI Taxonomy" id="3095431"/>
    <lineage>
        <taxon>Bacteria</taxon>
        <taxon>Bacillati</taxon>
        <taxon>Actinomycetota</taxon>
        <taxon>Actinomycetes</taxon>
        <taxon>Pseudonocardiales</taxon>
        <taxon>Pseudonocardiaceae</taxon>
        <taxon>Lentzea</taxon>
    </lineage>
</organism>
<evidence type="ECO:0000313" key="3">
    <source>
        <dbReference type="Proteomes" id="UP001285521"/>
    </source>
</evidence>
<evidence type="ECO:0000313" key="2">
    <source>
        <dbReference type="EMBL" id="MDX8033253.1"/>
    </source>
</evidence>
<protein>
    <submittedName>
        <fullName evidence="2">Uncharacterized protein</fullName>
    </submittedName>
</protein>
<keyword evidence="3" id="KW-1185">Reference proteome</keyword>